<evidence type="ECO:0000256" key="4">
    <source>
        <dbReference type="ARBA" id="ARBA00022989"/>
    </source>
</evidence>
<feature type="transmembrane region" description="Helical" evidence="6">
    <location>
        <begin position="155"/>
        <end position="173"/>
    </location>
</feature>
<feature type="transmembrane region" description="Helical" evidence="6">
    <location>
        <begin position="216"/>
        <end position="234"/>
    </location>
</feature>
<proteinExistence type="predicted"/>
<dbReference type="PANTHER" id="PTHR42920">
    <property type="entry name" value="OS03G0707200 PROTEIN-RELATED"/>
    <property type="match status" value="1"/>
</dbReference>
<comment type="subcellular location">
    <subcellularLocation>
        <location evidence="1">Cell membrane</location>
        <topology evidence="1">Multi-pass membrane protein</topology>
    </subcellularLocation>
</comment>
<feature type="transmembrane region" description="Helical" evidence="6">
    <location>
        <begin position="49"/>
        <end position="70"/>
    </location>
</feature>
<dbReference type="GeneID" id="90987199"/>
<dbReference type="InterPro" id="IPR051258">
    <property type="entry name" value="Diverse_Substrate_Transporter"/>
</dbReference>
<protein>
    <submittedName>
        <fullName evidence="8">Membrane protein</fullName>
    </submittedName>
</protein>
<feature type="transmembrane region" description="Helical" evidence="6">
    <location>
        <begin position="130"/>
        <end position="149"/>
    </location>
</feature>
<sequence length="292" mass="31358">MTLDEKPAQLNRTQAELLLAAVIVARSGSFLLSKIVLRRMTPLNLLSVRFVMAFALLAPIFWKRIFFAGWSAVRRGLLLGGIFIATMAAELLGLRTSDSSRIAFLENSAFVFVPLYQALLERRWPGRRSVVCVLATLTGIACLTLRGGLSGFSSGDLFGVLAAMLYALAIIVTERFARRHDPLTLGLIQVGGMALFATIAAFCFGSPRLPSGGVEWGSIAGLAVVCSGFGFTLQPMAQRGTTAERAGFFCALAPVSAAILGCLFLHESFGLQSLIGAALVMTGILIPHFWKR</sequence>
<feature type="domain" description="EamA" evidence="7">
    <location>
        <begin position="154"/>
        <end position="286"/>
    </location>
</feature>
<feature type="transmembrane region" description="Helical" evidence="6">
    <location>
        <begin position="17"/>
        <end position="37"/>
    </location>
</feature>
<evidence type="ECO:0000256" key="5">
    <source>
        <dbReference type="ARBA" id="ARBA00023136"/>
    </source>
</evidence>
<comment type="caution">
    <text evidence="8">The sequence shown here is derived from an EMBL/GenBank/DDBJ whole genome shotgun (WGS) entry which is preliminary data.</text>
</comment>
<evidence type="ECO:0000256" key="2">
    <source>
        <dbReference type="ARBA" id="ARBA00022475"/>
    </source>
</evidence>
<evidence type="ECO:0000313" key="8">
    <source>
        <dbReference type="EMBL" id="EFB89557.1"/>
    </source>
</evidence>
<name>A0ABM9ZRX5_9BACT</name>
<keyword evidence="5 6" id="KW-0472">Membrane</keyword>
<keyword evidence="4 6" id="KW-1133">Transmembrane helix</keyword>
<dbReference type="InterPro" id="IPR000620">
    <property type="entry name" value="EamA_dom"/>
</dbReference>
<evidence type="ECO:0000259" key="7">
    <source>
        <dbReference type="Pfam" id="PF00892"/>
    </source>
</evidence>
<accession>A0ABM9ZRX5</accession>
<dbReference type="PANTHER" id="PTHR42920:SF5">
    <property type="entry name" value="EAMA DOMAIN-CONTAINING PROTEIN"/>
    <property type="match status" value="1"/>
</dbReference>
<feature type="transmembrane region" description="Helical" evidence="6">
    <location>
        <begin position="246"/>
        <end position="266"/>
    </location>
</feature>
<dbReference type="SUPFAM" id="SSF103481">
    <property type="entry name" value="Multidrug resistance efflux transporter EmrE"/>
    <property type="match status" value="2"/>
</dbReference>
<dbReference type="InterPro" id="IPR037185">
    <property type="entry name" value="EmrE-like"/>
</dbReference>
<dbReference type="Proteomes" id="UP000006462">
    <property type="component" value="Unassembled WGS sequence"/>
</dbReference>
<evidence type="ECO:0000256" key="6">
    <source>
        <dbReference type="SAM" id="Phobius"/>
    </source>
</evidence>
<feature type="domain" description="EamA" evidence="7">
    <location>
        <begin position="16"/>
        <end position="144"/>
    </location>
</feature>
<gene>
    <name evidence="8" type="ORF">HMPREF7215_2000</name>
</gene>
<keyword evidence="3 6" id="KW-0812">Transmembrane</keyword>
<organism evidence="8 9">
    <name type="scientific">Pyramidobacter piscolens W5455</name>
    <dbReference type="NCBI Taxonomy" id="352165"/>
    <lineage>
        <taxon>Bacteria</taxon>
        <taxon>Thermotogati</taxon>
        <taxon>Synergistota</taxon>
        <taxon>Synergistia</taxon>
        <taxon>Synergistales</taxon>
        <taxon>Dethiosulfovibrionaceae</taxon>
        <taxon>Pyramidobacter</taxon>
    </lineage>
</organism>
<dbReference type="RefSeq" id="WP_009166001.1">
    <property type="nucleotide sequence ID" value="NZ_ADFP01000128.1"/>
</dbReference>
<feature type="transmembrane region" description="Helical" evidence="6">
    <location>
        <begin position="272"/>
        <end position="290"/>
    </location>
</feature>
<keyword evidence="2" id="KW-1003">Cell membrane</keyword>
<evidence type="ECO:0000256" key="1">
    <source>
        <dbReference type="ARBA" id="ARBA00004651"/>
    </source>
</evidence>
<feature type="transmembrane region" description="Helical" evidence="6">
    <location>
        <begin position="185"/>
        <end position="204"/>
    </location>
</feature>
<dbReference type="Pfam" id="PF00892">
    <property type="entry name" value="EamA"/>
    <property type="match status" value="2"/>
</dbReference>
<reference evidence="8 9" key="1">
    <citation type="submission" date="2009-12" db="EMBL/GenBank/DDBJ databases">
        <authorList>
            <person name="Shrivastava S."/>
            <person name="Madupu R."/>
            <person name="Durkin A.S."/>
            <person name="Torralba M."/>
            <person name="Methe B."/>
            <person name="Sutton G.G."/>
            <person name="Strausberg R.L."/>
            <person name="Nelson K.E."/>
        </authorList>
    </citation>
    <scope>NUCLEOTIDE SEQUENCE [LARGE SCALE GENOMIC DNA]</scope>
    <source>
        <strain evidence="8 9">W5455</strain>
    </source>
</reference>
<evidence type="ECO:0000313" key="9">
    <source>
        <dbReference type="Proteomes" id="UP000006462"/>
    </source>
</evidence>
<feature type="transmembrane region" description="Helical" evidence="6">
    <location>
        <begin position="76"/>
        <end position="94"/>
    </location>
</feature>
<evidence type="ECO:0000256" key="3">
    <source>
        <dbReference type="ARBA" id="ARBA00022692"/>
    </source>
</evidence>
<dbReference type="EMBL" id="ADFP01000128">
    <property type="protein sequence ID" value="EFB89557.1"/>
    <property type="molecule type" value="Genomic_DNA"/>
</dbReference>
<keyword evidence="9" id="KW-1185">Reference proteome</keyword>